<protein>
    <submittedName>
        <fullName evidence="1">Uncharacterized protein</fullName>
    </submittedName>
</protein>
<accession>A0AAX3AUB4</accession>
<name>A0AAX3AUB4_9ABAC</name>
<dbReference type="GeneID" id="80544309"/>
<sequence>MAAHYSIQYIRMIRDDGTSANYCLNCAKRDFYLSDTTFELHSRHQLAPKKSRMIADQQRNLLCYACNKELIVYMDWDACAECAEFCKDIQLHILQNEDRDIFDENNFRDAVFCKCKCKCKCNNL</sequence>
<evidence type="ECO:0000313" key="1">
    <source>
        <dbReference type="EMBL" id="UOQ18914.1"/>
    </source>
</evidence>
<proteinExistence type="predicted"/>
<dbReference type="RefSeq" id="YP_010805415.1">
    <property type="nucleotide sequence ID" value="NC_077147.1"/>
</dbReference>
<evidence type="ECO:0000313" key="2">
    <source>
        <dbReference type="Proteomes" id="UP001157381"/>
    </source>
</evidence>
<dbReference type="KEGG" id="vg:80544309"/>
<dbReference type="Proteomes" id="UP001157381">
    <property type="component" value="Segment"/>
</dbReference>
<organism evidence="1 2">
    <name type="scientific">Olene mendosa nucleopolyhedrovirus</name>
    <dbReference type="NCBI Taxonomy" id="2933796"/>
    <lineage>
        <taxon>Viruses</taxon>
        <taxon>Viruses incertae sedis</taxon>
        <taxon>Naldaviricetes</taxon>
        <taxon>Lefavirales</taxon>
        <taxon>Baculoviridae</taxon>
        <taxon>Alphabaculovirus</taxon>
        <taxon>Alphabaculovirus olmendosae</taxon>
    </lineage>
</organism>
<keyword evidence="2" id="KW-1185">Reference proteome</keyword>
<dbReference type="EMBL" id="MZ766431">
    <property type="protein sequence ID" value="UOQ18914.1"/>
    <property type="molecule type" value="Genomic_DNA"/>
</dbReference>
<reference evidence="1 2" key="1">
    <citation type="journal article" date="2022" name="Virus Genes">
        <title>The complete genome sequence of an alphabaculovirus from the brown tussock moth, Olene mendosa Hubner, expands our knowledge of lymantriine baculovirus diversity and evolution.</title>
        <authorList>
            <person name="Harrison R.L."/>
            <person name="Rowley D.L."/>
        </authorList>
    </citation>
    <scope>NUCLEOTIDE SEQUENCE [LARGE SCALE GENOMIC DNA]</scope>
    <source>
        <strain evidence="1">435</strain>
    </source>
</reference>